<comment type="caution">
    <text evidence="5">The sequence shown here is derived from an EMBL/GenBank/DDBJ whole genome shotgun (WGS) entry which is preliminary data.</text>
</comment>
<feature type="domain" description="Methyltransferase" evidence="4">
    <location>
        <begin position="56"/>
        <end position="146"/>
    </location>
</feature>
<gene>
    <name evidence="5" type="ORF">BJZ21_003841</name>
</gene>
<accession>A0A7Y9E9V5</accession>
<proteinExistence type="predicted"/>
<evidence type="ECO:0000256" key="3">
    <source>
        <dbReference type="ARBA" id="ARBA00022691"/>
    </source>
</evidence>
<dbReference type="Gene3D" id="3.40.50.150">
    <property type="entry name" value="Vaccinia Virus protein VP39"/>
    <property type="match status" value="1"/>
</dbReference>
<dbReference type="PANTHER" id="PTHR43464:SF19">
    <property type="entry name" value="UBIQUINONE BIOSYNTHESIS O-METHYLTRANSFERASE, MITOCHONDRIAL"/>
    <property type="match status" value="1"/>
</dbReference>
<dbReference type="PANTHER" id="PTHR43464">
    <property type="entry name" value="METHYLTRANSFERASE"/>
    <property type="match status" value="1"/>
</dbReference>
<keyword evidence="3" id="KW-0949">S-adenosyl-L-methionine</keyword>
<dbReference type="AlphaFoldDB" id="A0A7Y9E9V5"/>
<dbReference type="SUPFAM" id="SSF53335">
    <property type="entry name" value="S-adenosyl-L-methionine-dependent methyltransferases"/>
    <property type="match status" value="1"/>
</dbReference>
<dbReference type="GO" id="GO:0008168">
    <property type="term" value="F:methyltransferase activity"/>
    <property type="evidence" value="ECO:0007669"/>
    <property type="project" value="UniProtKB-KW"/>
</dbReference>
<reference evidence="5 6" key="1">
    <citation type="submission" date="2020-07" db="EMBL/GenBank/DDBJ databases">
        <title>Sequencing the genomes of 1000 actinobacteria strains.</title>
        <authorList>
            <person name="Klenk H.-P."/>
        </authorList>
    </citation>
    <scope>NUCLEOTIDE SEQUENCE [LARGE SCALE GENOMIC DNA]</scope>
    <source>
        <strain evidence="5 6">DSM 21350</strain>
    </source>
</reference>
<dbReference type="GO" id="GO:0032259">
    <property type="term" value="P:methylation"/>
    <property type="evidence" value="ECO:0007669"/>
    <property type="project" value="UniProtKB-KW"/>
</dbReference>
<evidence type="ECO:0000313" key="5">
    <source>
        <dbReference type="EMBL" id="NYD43758.1"/>
    </source>
</evidence>
<name>A0A7Y9E9V5_9ACTN</name>
<organism evidence="5 6">
    <name type="scientific">Nocardioides panaciterrulae</name>
    <dbReference type="NCBI Taxonomy" id="661492"/>
    <lineage>
        <taxon>Bacteria</taxon>
        <taxon>Bacillati</taxon>
        <taxon>Actinomycetota</taxon>
        <taxon>Actinomycetes</taxon>
        <taxon>Propionibacteriales</taxon>
        <taxon>Nocardioidaceae</taxon>
        <taxon>Nocardioides</taxon>
    </lineage>
</organism>
<protein>
    <submittedName>
        <fullName evidence="5">SAM-dependent methyltransferase</fullName>
    </submittedName>
</protein>
<dbReference type="InterPro" id="IPR029063">
    <property type="entry name" value="SAM-dependent_MTases_sf"/>
</dbReference>
<dbReference type="Pfam" id="PF13649">
    <property type="entry name" value="Methyltransf_25"/>
    <property type="match status" value="1"/>
</dbReference>
<keyword evidence="1 5" id="KW-0489">Methyltransferase</keyword>
<sequence length="210" mass="22194">MSAEEGTRWQRIARLTVGEDYARTYAERFRAMAGRGEDVHGEATFLTGLVAPPASVLDAGCGTGRITVRLAGLGYDVVGLDVDPAMLEVARDQAPDLAWHHADLASFDLGRRFDVVLLAGNIVPLLEPDTLSAVAERLAAHVAPGGRVVCGFGLDTDHLPAGCPVTPLRDLDAAMAAAGLGPLARWSGWDRAPFAEAIGYVVAEHGPMDR</sequence>
<keyword evidence="2 5" id="KW-0808">Transferase</keyword>
<evidence type="ECO:0000259" key="4">
    <source>
        <dbReference type="Pfam" id="PF13649"/>
    </source>
</evidence>
<evidence type="ECO:0000313" key="6">
    <source>
        <dbReference type="Proteomes" id="UP000535511"/>
    </source>
</evidence>
<dbReference type="InterPro" id="IPR041698">
    <property type="entry name" value="Methyltransf_25"/>
</dbReference>
<dbReference type="Proteomes" id="UP000535511">
    <property type="component" value="Unassembled WGS sequence"/>
</dbReference>
<dbReference type="EMBL" id="JACCBG010000001">
    <property type="protein sequence ID" value="NYD43758.1"/>
    <property type="molecule type" value="Genomic_DNA"/>
</dbReference>
<dbReference type="CDD" id="cd02440">
    <property type="entry name" value="AdoMet_MTases"/>
    <property type="match status" value="1"/>
</dbReference>
<evidence type="ECO:0000256" key="2">
    <source>
        <dbReference type="ARBA" id="ARBA00022679"/>
    </source>
</evidence>
<evidence type="ECO:0000256" key="1">
    <source>
        <dbReference type="ARBA" id="ARBA00022603"/>
    </source>
</evidence>
<dbReference type="RefSeq" id="WP_343052231.1">
    <property type="nucleotide sequence ID" value="NZ_JACCBG010000001.1"/>
</dbReference>
<keyword evidence="6" id="KW-1185">Reference proteome</keyword>